<accession>A0A7G8Q598</accession>
<protein>
    <recommendedName>
        <fullName evidence="10">Phosphate transport system permease protein</fullName>
    </recommendedName>
</protein>
<evidence type="ECO:0000259" key="12">
    <source>
        <dbReference type="PROSITE" id="PS50928"/>
    </source>
</evidence>
<keyword evidence="14" id="KW-1185">Reference proteome</keyword>
<feature type="transmembrane region" description="Helical" evidence="9">
    <location>
        <begin position="314"/>
        <end position="336"/>
    </location>
</feature>
<evidence type="ECO:0000256" key="11">
    <source>
        <dbReference type="SAM" id="MobiDB-lite"/>
    </source>
</evidence>
<proteinExistence type="inferred from homology"/>
<keyword evidence="5 10" id="KW-0592">Phosphate transport</keyword>
<keyword evidence="4" id="KW-1003">Cell membrane</keyword>
<dbReference type="PROSITE" id="PS50928">
    <property type="entry name" value="ABC_TM1"/>
    <property type="match status" value="1"/>
</dbReference>
<dbReference type="InterPro" id="IPR051124">
    <property type="entry name" value="Phosphate_Transport_Permease"/>
</dbReference>
<dbReference type="CDD" id="cd06261">
    <property type="entry name" value="TM_PBP2"/>
    <property type="match status" value="1"/>
</dbReference>
<dbReference type="GO" id="GO:0005886">
    <property type="term" value="C:plasma membrane"/>
    <property type="evidence" value="ECO:0007669"/>
    <property type="project" value="UniProtKB-SubCell"/>
</dbReference>
<dbReference type="PANTHER" id="PTHR30425:SF1">
    <property type="entry name" value="PHOSPHATE TRANSPORT SYSTEM PERMEASE PROTEIN PSTC"/>
    <property type="match status" value="1"/>
</dbReference>
<dbReference type="Pfam" id="PF00528">
    <property type="entry name" value="BPD_transp_1"/>
    <property type="match status" value="1"/>
</dbReference>
<keyword evidence="7 9" id="KW-1133">Transmembrane helix</keyword>
<comment type="similarity">
    <text evidence="2 10">Belongs to the binding-protein-dependent transport system permease family. CysTW subfamily.</text>
</comment>
<dbReference type="AlphaFoldDB" id="A0A7G8Q598"/>
<dbReference type="KEGG" id="dtl:H8F01_01910"/>
<feature type="region of interest" description="Disordered" evidence="11">
    <location>
        <begin position="1"/>
        <end position="25"/>
    </location>
</feature>
<dbReference type="InterPro" id="IPR000515">
    <property type="entry name" value="MetI-like"/>
</dbReference>
<evidence type="ECO:0000256" key="2">
    <source>
        <dbReference type="ARBA" id="ARBA00007069"/>
    </source>
</evidence>
<evidence type="ECO:0000256" key="7">
    <source>
        <dbReference type="ARBA" id="ARBA00022989"/>
    </source>
</evidence>
<evidence type="ECO:0000256" key="9">
    <source>
        <dbReference type="RuleBase" id="RU363032"/>
    </source>
</evidence>
<sequence>MPRNSPHMQANVGAVASTVPQEQRAQRDARHDRLFSWLLKGCALLVLACLLGAAGATLWGGRHAFGTFGWHFLVSATWDPGSDTYGALVPVYGTLMTSLIALIIAVPVSFGVALYLSEVAPPWLRTPVASAIELLAGIPSIIYGMWGLFIFAPFFADHIKPWLTNYLGNKPDDGKLSWVAQHTFLGKLFGSDYPFGASILTAGIVLAVMIIPFISSVMREVFQTVPTRLKESAYALGSSTWEVSWDIVLPYTRSAVIGGIFLGLGRALGETMAVTFVLGNAMQLSPSILDPGASIASTIANQFSEAAGLQKSTLMALAFLLFVVTFFVLLIARWMLRQLAHKEGR</sequence>
<dbReference type="InterPro" id="IPR011864">
    <property type="entry name" value="Phosphate_PstC"/>
</dbReference>
<evidence type="ECO:0000256" key="4">
    <source>
        <dbReference type="ARBA" id="ARBA00022475"/>
    </source>
</evidence>
<comment type="function">
    <text evidence="10">Part of the binding-protein-dependent transport system for phosphate; probably responsible for the translocation of the substrate across the membrane.</text>
</comment>
<evidence type="ECO:0000256" key="5">
    <source>
        <dbReference type="ARBA" id="ARBA00022592"/>
    </source>
</evidence>
<dbReference type="PANTHER" id="PTHR30425">
    <property type="entry name" value="PHOSPHATE TRANSPORT SYSTEM PERMEASE PROTEIN PST"/>
    <property type="match status" value="1"/>
</dbReference>
<keyword evidence="8 9" id="KW-0472">Membrane</keyword>
<feature type="domain" description="ABC transmembrane type-1" evidence="12">
    <location>
        <begin position="91"/>
        <end position="332"/>
    </location>
</feature>
<evidence type="ECO:0000256" key="10">
    <source>
        <dbReference type="RuleBase" id="RU363054"/>
    </source>
</evidence>
<keyword evidence="10" id="KW-0997">Cell inner membrane</keyword>
<keyword evidence="3 9" id="KW-0813">Transport</keyword>
<keyword evidence="6 9" id="KW-0812">Transmembrane</keyword>
<dbReference type="EMBL" id="CP060412">
    <property type="protein sequence ID" value="QNK01956.1"/>
    <property type="molecule type" value="Genomic_DNA"/>
</dbReference>
<evidence type="ECO:0000313" key="13">
    <source>
        <dbReference type="EMBL" id="QNK01956.1"/>
    </source>
</evidence>
<feature type="transmembrane region" description="Helical" evidence="9">
    <location>
        <begin position="193"/>
        <end position="214"/>
    </location>
</feature>
<dbReference type="GO" id="GO:0005315">
    <property type="term" value="F:phosphate transmembrane transporter activity"/>
    <property type="evidence" value="ECO:0007669"/>
    <property type="project" value="InterPro"/>
</dbReference>
<evidence type="ECO:0000256" key="3">
    <source>
        <dbReference type="ARBA" id="ARBA00022448"/>
    </source>
</evidence>
<dbReference type="InterPro" id="IPR035906">
    <property type="entry name" value="MetI-like_sf"/>
</dbReference>
<feature type="transmembrane region" description="Helical" evidence="9">
    <location>
        <begin position="255"/>
        <end position="278"/>
    </location>
</feature>
<evidence type="ECO:0000313" key="14">
    <source>
        <dbReference type="Proteomes" id="UP000515873"/>
    </source>
</evidence>
<feature type="transmembrane region" description="Helical" evidence="9">
    <location>
        <begin position="37"/>
        <end position="59"/>
    </location>
</feature>
<reference evidence="13 14" key="1">
    <citation type="submission" date="2020-08" db="EMBL/GenBank/DDBJ databases">
        <title>Dyella sp. G9 isolated from forest soil.</title>
        <authorList>
            <person name="Fu J."/>
            <person name="Qiu L."/>
        </authorList>
    </citation>
    <scope>NUCLEOTIDE SEQUENCE [LARGE SCALE GENOMIC DNA]</scope>
    <source>
        <strain evidence="13 14">G9</strain>
    </source>
</reference>
<dbReference type="NCBIfam" id="TIGR02138">
    <property type="entry name" value="phosphate_pstC"/>
    <property type="match status" value="1"/>
</dbReference>
<feature type="transmembrane region" description="Helical" evidence="9">
    <location>
        <begin position="128"/>
        <end position="156"/>
    </location>
</feature>
<dbReference type="SUPFAM" id="SSF161098">
    <property type="entry name" value="MetI-like"/>
    <property type="match status" value="1"/>
</dbReference>
<evidence type="ECO:0000256" key="6">
    <source>
        <dbReference type="ARBA" id="ARBA00022692"/>
    </source>
</evidence>
<organism evidence="13 14">
    <name type="scientific">Dyella telluris</name>
    <dbReference type="NCBI Taxonomy" id="2763498"/>
    <lineage>
        <taxon>Bacteria</taxon>
        <taxon>Pseudomonadati</taxon>
        <taxon>Pseudomonadota</taxon>
        <taxon>Gammaproteobacteria</taxon>
        <taxon>Lysobacterales</taxon>
        <taxon>Rhodanobacteraceae</taxon>
        <taxon>Dyella</taxon>
    </lineage>
</organism>
<feature type="transmembrane region" description="Helical" evidence="9">
    <location>
        <begin position="91"/>
        <end position="116"/>
    </location>
</feature>
<comment type="subcellular location">
    <subcellularLocation>
        <location evidence="10">Cell inner membrane</location>
        <topology evidence="10">Multi-pass membrane protein</topology>
    </subcellularLocation>
    <subcellularLocation>
        <location evidence="1 9">Cell membrane</location>
        <topology evidence="1 9">Multi-pass membrane protein</topology>
    </subcellularLocation>
</comment>
<dbReference type="Gene3D" id="1.10.3720.10">
    <property type="entry name" value="MetI-like"/>
    <property type="match status" value="1"/>
</dbReference>
<dbReference type="GO" id="GO:0006817">
    <property type="term" value="P:phosphate ion transport"/>
    <property type="evidence" value="ECO:0007669"/>
    <property type="project" value="UniProtKB-KW"/>
</dbReference>
<gene>
    <name evidence="13" type="primary">pstC</name>
    <name evidence="13" type="ORF">H8F01_01910</name>
</gene>
<dbReference type="Proteomes" id="UP000515873">
    <property type="component" value="Chromosome"/>
</dbReference>
<evidence type="ECO:0000256" key="8">
    <source>
        <dbReference type="ARBA" id="ARBA00023136"/>
    </source>
</evidence>
<evidence type="ECO:0000256" key="1">
    <source>
        <dbReference type="ARBA" id="ARBA00004651"/>
    </source>
</evidence>
<name>A0A7G8Q598_9GAMM</name>